<evidence type="ECO:0000313" key="10">
    <source>
        <dbReference type="EMBL" id="ADX67642.1"/>
    </source>
</evidence>
<dbReference type="EC" id="4.1.1.48" evidence="3"/>
<comment type="pathway">
    <text evidence="2">Amino-acid biosynthesis; L-tryptophan biosynthesis; L-tryptophan from chorismate: step 4/5.</text>
</comment>
<accession>F0P1L4</accession>
<organism evidence="10 11">
    <name type="scientific">Weeksella virosa (strain ATCC 43766 / DSM 16922 / JCM 21250 / CCUG 30538 / CDC 9751 / IAM 14551 / NBRC 16016 / NCTC 11634 / CL345/78)</name>
    <dbReference type="NCBI Taxonomy" id="865938"/>
    <lineage>
        <taxon>Bacteria</taxon>
        <taxon>Pseudomonadati</taxon>
        <taxon>Bacteroidota</taxon>
        <taxon>Flavobacteriia</taxon>
        <taxon>Flavobacteriales</taxon>
        <taxon>Weeksellaceae</taxon>
        <taxon>Weeksella</taxon>
    </lineage>
</organism>
<evidence type="ECO:0000259" key="9">
    <source>
        <dbReference type="Pfam" id="PF00218"/>
    </source>
</evidence>
<dbReference type="GO" id="GO:0004425">
    <property type="term" value="F:indole-3-glycerol-phosphate synthase activity"/>
    <property type="evidence" value="ECO:0007669"/>
    <property type="project" value="UniProtKB-EC"/>
</dbReference>
<reference evidence="11" key="2">
    <citation type="journal article" date="2011" name="Stand. Genomic Sci.">
        <title>Complete genome sequence of Weeksella virosa type strain (9751T).</title>
        <authorList>
            <person name="Lang E."/>
            <person name="Teshima H."/>
            <person name="Lucas S."/>
            <person name="Lapidus A."/>
            <person name="Hammon N."/>
            <person name="Deshpande S."/>
            <person name="Nolan M."/>
            <person name="Cheng J."/>
            <person name="Pitluck S."/>
            <person name="Liolios K."/>
            <person name="Pagani I."/>
            <person name="Mikhailova N."/>
            <person name="Ivanova N."/>
            <person name="Mavromatis K."/>
            <person name="Pati A."/>
            <person name="Tapia R."/>
            <person name="Han C."/>
            <person name="Goodwin L."/>
            <person name="Chen A."/>
            <person name="Palaniappan K."/>
            <person name="Land M."/>
            <person name="Hauser L."/>
            <person name="Chang Y."/>
            <person name="Jeffries C."/>
            <person name="Brambilla E."/>
            <person name="Kopitz M."/>
            <person name="Rohde M."/>
            <person name="Goker M."/>
            <person name="Tindall B."/>
            <person name="Detter J."/>
            <person name="Woyke T."/>
            <person name="Bristow J."/>
            <person name="Eisen J."/>
            <person name="Markowitz V."/>
            <person name="Hugenholtz P."/>
            <person name="Klenk H."/>
            <person name="Kyrpides N."/>
        </authorList>
    </citation>
    <scope>NUCLEOTIDE SEQUENCE [LARGE SCALE GENOMIC DNA]</scope>
    <source>
        <strain evidence="11">ATCC 43766 / DSM 16922 / JCM 21250 / NBRC 16016 / NCTC 11634 / CL345/78</strain>
    </source>
</reference>
<evidence type="ECO:0000256" key="8">
    <source>
        <dbReference type="ARBA" id="ARBA00023239"/>
    </source>
</evidence>
<dbReference type="UniPathway" id="UPA00035">
    <property type="reaction ID" value="UER00043"/>
</dbReference>
<evidence type="ECO:0000313" key="11">
    <source>
        <dbReference type="Proteomes" id="UP000008641"/>
    </source>
</evidence>
<evidence type="ECO:0000256" key="2">
    <source>
        <dbReference type="ARBA" id="ARBA00004696"/>
    </source>
</evidence>
<dbReference type="EMBL" id="CP002455">
    <property type="protein sequence ID" value="ADX67642.1"/>
    <property type="molecule type" value="Genomic_DNA"/>
</dbReference>
<dbReference type="GO" id="GO:0000162">
    <property type="term" value="P:L-tryptophan biosynthetic process"/>
    <property type="evidence" value="ECO:0007669"/>
    <property type="project" value="UniProtKB-UniPathway"/>
</dbReference>
<dbReference type="SUPFAM" id="SSF51366">
    <property type="entry name" value="Ribulose-phoshate binding barrel"/>
    <property type="match status" value="1"/>
</dbReference>
<dbReference type="AlphaFoldDB" id="F0P1L4"/>
<dbReference type="Gene3D" id="3.20.20.70">
    <property type="entry name" value="Aldolase class I"/>
    <property type="match status" value="1"/>
</dbReference>
<dbReference type="OrthoDB" id="9804217at2"/>
<dbReference type="HOGENOM" id="CLU_034247_2_0_10"/>
<evidence type="ECO:0000256" key="4">
    <source>
        <dbReference type="ARBA" id="ARBA00022605"/>
    </source>
</evidence>
<dbReference type="InterPro" id="IPR011060">
    <property type="entry name" value="RibuloseP-bd_barrel"/>
</dbReference>
<reference evidence="10 11" key="1">
    <citation type="journal article" date="2011" name="Stand. Genomic Sci.">
        <title>Complete genome sequence of Weeksella virosa type strain (9751).</title>
        <authorList>
            <person name="Lang E."/>
            <person name="Teshima H."/>
            <person name="Lucas S."/>
            <person name="Lapidus A."/>
            <person name="Hammon N."/>
            <person name="Deshpande S."/>
            <person name="Nolan M."/>
            <person name="Cheng J.F."/>
            <person name="Pitluck S."/>
            <person name="Liolios K."/>
            <person name="Pagani I."/>
            <person name="Mikhailova N."/>
            <person name="Ivanova N."/>
            <person name="Mavromatis K."/>
            <person name="Pati A."/>
            <person name="Tapia R."/>
            <person name="Han C."/>
            <person name="Goodwin L."/>
            <person name="Chen A."/>
            <person name="Palaniappan K."/>
            <person name="Land M."/>
            <person name="Hauser L."/>
            <person name="Chang Y.J."/>
            <person name="Jeffries C.D."/>
            <person name="Brambilla E.M."/>
            <person name="Kopitz M."/>
            <person name="Rohde M."/>
            <person name="Goker M."/>
            <person name="Tindall B.J."/>
            <person name="Detter J.C."/>
            <person name="Woyke T."/>
            <person name="Bristow J."/>
            <person name="Eisen J.A."/>
            <person name="Markowitz V."/>
            <person name="Hugenholtz P."/>
            <person name="Klenk H.P."/>
            <person name="Kyrpides N.C."/>
        </authorList>
    </citation>
    <scope>NUCLEOTIDE SEQUENCE [LARGE SCALE GENOMIC DNA]</scope>
    <source>
        <strain evidence="11">ATCC 43766 / DSM 16922 / JCM 21250 / NBRC 16016 / NCTC 11634 / CL345/78</strain>
    </source>
</reference>
<name>F0P1L4_WEEVC</name>
<evidence type="ECO:0000256" key="3">
    <source>
        <dbReference type="ARBA" id="ARBA00012362"/>
    </source>
</evidence>
<dbReference type="NCBIfam" id="NF001377">
    <property type="entry name" value="PRK00278.2-4"/>
    <property type="match status" value="1"/>
</dbReference>
<dbReference type="KEGG" id="wvi:Weevi_0931"/>
<dbReference type="InterPro" id="IPR013785">
    <property type="entry name" value="Aldolase_TIM"/>
</dbReference>
<evidence type="ECO:0000256" key="6">
    <source>
        <dbReference type="ARBA" id="ARBA00022822"/>
    </source>
</evidence>
<keyword evidence="7" id="KW-0057">Aromatic amino acid biosynthesis</keyword>
<dbReference type="RefSeq" id="WP_013598032.1">
    <property type="nucleotide sequence ID" value="NC_015144.1"/>
</dbReference>
<dbReference type="InterPro" id="IPR045186">
    <property type="entry name" value="Indole-3-glycerol_P_synth"/>
</dbReference>
<feature type="domain" description="Indole-3-glycerol phosphate synthase" evidence="9">
    <location>
        <begin position="5"/>
        <end position="252"/>
    </location>
</feature>
<dbReference type="Proteomes" id="UP000008641">
    <property type="component" value="Chromosome"/>
</dbReference>
<dbReference type="STRING" id="865938.Weevi_0931"/>
<sequence length="264" mass="29930">MQTYLDQIIQLKKQEVEQAKIQQPIHLLQQQALYKRHKISAKKAIVDPDKTGIIAEFKRKSPSKGYIHKNALVESIIPQYEKAGASMISILTDRPFFGAQTDDFSQARELSTIPLLRKEFIIDAYQLHESKAMGADVILLIASCLGKKEIATFTQIAHDLDMEVLLEIHTEKQLETYSTDIDLVGINNRNLETFEVDLAHSRKLLTQLPAESIKIAESGLNSPETVLALKEERFHGFLIGEHFMKTDNPGKSFAQFNNEIKQTK</sequence>
<evidence type="ECO:0000256" key="7">
    <source>
        <dbReference type="ARBA" id="ARBA00023141"/>
    </source>
</evidence>
<dbReference type="GO" id="GO:0004640">
    <property type="term" value="F:phosphoribosylanthranilate isomerase activity"/>
    <property type="evidence" value="ECO:0007669"/>
    <property type="project" value="TreeGrafter"/>
</dbReference>
<keyword evidence="6" id="KW-0822">Tryptophan biosynthesis</keyword>
<dbReference type="PANTHER" id="PTHR22854:SF2">
    <property type="entry name" value="INDOLE-3-GLYCEROL-PHOSPHATE SYNTHASE"/>
    <property type="match status" value="1"/>
</dbReference>
<dbReference type="PROSITE" id="PS00614">
    <property type="entry name" value="IGPS"/>
    <property type="match status" value="1"/>
</dbReference>
<dbReference type="eggNOG" id="COG0134">
    <property type="taxonomic scope" value="Bacteria"/>
</dbReference>
<keyword evidence="11" id="KW-1185">Reference proteome</keyword>
<gene>
    <name evidence="10" type="ordered locus">Weevi_0931</name>
</gene>
<comment type="catalytic activity">
    <reaction evidence="1">
        <text>1-(2-carboxyphenylamino)-1-deoxy-D-ribulose 5-phosphate + H(+) = (1S,2R)-1-C-(indol-3-yl)glycerol 3-phosphate + CO2 + H2O</text>
        <dbReference type="Rhea" id="RHEA:23476"/>
        <dbReference type="ChEBI" id="CHEBI:15377"/>
        <dbReference type="ChEBI" id="CHEBI:15378"/>
        <dbReference type="ChEBI" id="CHEBI:16526"/>
        <dbReference type="ChEBI" id="CHEBI:58613"/>
        <dbReference type="ChEBI" id="CHEBI:58866"/>
        <dbReference type="EC" id="4.1.1.48"/>
    </reaction>
</comment>
<dbReference type="CDD" id="cd00331">
    <property type="entry name" value="IGPS"/>
    <property type="match status" value="1"/>
</dbReference>
<evidence type="ECO:0000256" key="1">
    <source>
        <dbReference type="ARBA" id="ARBA00001633"/>
    </source>
</evidence>
<proteinExistence type="predicted"/>
<evidence type="ECO:0000256" key="5">
    <source>
        <dbReference type="ARBA" id="ARBA00022793"/>
    </source>
</evidence>
<keyword evidence="8 10" id="KW-0456">Lyase</keyword>
<dbReference type="FunFam" id="3.20.20.70:FF:000024">
    <property type="entry name" value="Indole-3-glycerol phosphate synthase"/>
    <property type="match status" value="1"/>
</dbReference>
<dbReference type="PANTHER" id="PTHR22854">
    <property type="entry name" value="TRYPTOPHAN BIOSYNTHESIS PROTEIN"/>
    <property type="match status" value="1"/>
</dbReference>
<dbReference type="InterPro" id="IPR001468">
    <property type="entry name" value="Indole-3-GlycerolPSynthase_CS"/>
</dbReference>
<dbReference type="Pfam" id="PF00218">
    <property type="entry name" value="IGPS"/>
    <property type="match status" value="1"/>
</dbReference>
<protein>
    <recommendedName>
        <fullName evidence="3">indole-3-glycerol-phosphate synthase</fullName>
        <ecNumber evidence="3">4.1.1.48</ecNumber>
    </recommendedName>
</protein>
<dbReference type="InterPro" id="IPR013798">
    <property type="entry name" value="Indole-3-glycerol_P_synth_dom"/>
</dbReference>
<keyword evidence="5" id="KW-0210">Decarboxylase</keyword>
<keyword evidence="4" id="KW-0028">Amino-acid biosynthesis</keyword>